<feature type="region of interest" description="Disordered" evidence="1">
    <location>
        <begin position="1"/>
        <end position="21"/>
    </location>
</feature>
<protein>
    <recommendedName>
        <fullName evidence="4">DUF1295 domain protein</fullName>
    </recommendedName>
</protein>
<evidence type="ECO:0000256" key="1">
    <source>
        <dbReference type="SAM" id="MobiDB-lite"/>
    </source>
</evidence>
<reference evidence="2 3" key="1">
    <citation type="journal article" date="2016" name="Nat. Commun.">
        <title>Ectomycorrhizal ecology is imprinted in the genome of the dominant symbiotic fungus Cenococcum geophilum.</title>
        <authorList>
            <consortium name="DOE Joint Genome Institute"/>
            <person name="Peter M."/>
            <person name="Kohler A."/>
            <person name="Ohm R.A."/>
            <person name="Kuo A."/>
            <person name="Krutzmann J."/>
            <person name="Morin E."/>
            <person name="Arend M."/>
            <person name="Barry K.W."/>
            <person name="Binder M."/>
            <person name="Choi C."/>
            <person name="Clum A."/>
            <person name="Copeland A."/>
            <person name="Grisel N."/>
            <person name="Haridas S."/>
            <person name="Kipfer T."/>
            <person name="LaButti K."/>
            <person name="Lindquist E."/>
            <person name="Lipzen A."/>
            <person name="Maire R."/>
            <person name="Meier B."/>
            <person name="Mihaltcheva S."/>
            <person name="Molinier V."/>
            <person name="Murat C."/>
            <person name="Poggeler S."/>
            <person name="Quandt C.A."/>
            <person name="Sperisen C."/>
            <person name="Tritt A."/>
            <person name="Tisserant E."/>
            <person name="Crous P.W."/>
            <person name="Henrissat B."/>
            <person name="Nehls U."/>
            <person name="Egli S."/>
            <person name="Spatafora J.W."/>
            <person name="Grigoriev I.V."/>
            <person name="Martin F.M."/>
        </authorList>
    </citation>
    <scope>NUCLEOTIDE SEQUENCE [LARGE SCALE GENOMIC DNA]</scope>
    <source>
        <strain evidence="2 3">CBS 207.34</strain>
    </source>
</reference>
<evidence type="ECO:0000313" key="3">
    <source>
        <dbReference type="Proteomes" id="UP000250140"/>
    </source>
</evidence>
<proteinExistence type="predicted"/>
<accession>A0A8E2EY23</accession>
<dbReference type="AlphaFoldDB" id="A0A8E2EY23"/>
<evidence type="ECO:0000313" key="2">
    <source>
        <dbReference type="EMBL" id="OCL06641.1"/>
    </source>
</evidence>
<gene>
    <name evidence="2" type="ORF">AOQ84DRAFT_390050</name>
</gene>
<keyword evidence="3" id="KW-1185">Reference proteome</keyword>
<evidence type="ECO:0008006" key="4">
    <source>
        <dbReference type="Google" id="ProtNLM"/>
    </source>
</evidence>
<dbReference type="InterPro" id="IPR010721">
    <property type="entry name" value="UstE-like"/>
</dbReference>
<dbReference type="PANTHER" id="PTHR32251">
    <property type="entry name" value="3-OXO-5-ALPHA-STEROID 4-DEHYDROGENASE"/>
    <property type="match status" value="1"/>
</dbReference>
<name>A0A8E2EY23_9PEZI</name>
<dbReference type="PANTHER" id="PTHR32251:SF15">
    <property type="entry name" value="3-OXO-5-ALPHA-STEROID 4-DEHYDROGENASE (DUF1295)"/>
    <property type="match status" value="1"/>
</dbReference>
<dbReference type="Gene3D" id="1.20.120.1630">
    <property type="match status" value="1"/>
</dbReference>
<organism evidence="2 3">
    <name type="scientific">Glonium stellatum</name>
    <dbReference type="NCBI Taxonomy" id="574774"/>
    <lineage>
        <taxon>Eukaryota</taxon>
        <taxon>Fungi</taxon>
        <taxon>Dikarya</taxon>
        <taxon>Ascomycota</taxon>
        <taxon>Pezizomycotina</taxon>
        <taxon>Dothideomycetes</taxon>
        <taxon>Pleosporomycetidae</taxon>
        <taxon>Gloniales</taxon>
        <taxon>Gloniaceae</taxon>
        <taxon>Glonium</taxon>
    </lineage>
</organism>
<dbReference type="Pfam" id="PF06966">
    <property type="entry name" value="DUF1295"/>
    <property type="match status" value="1"/>
</dbReference>
<dbReference type="Proteomes" id="UP000250140">
    <property type="component" value="Unassembled WGS sequence"/>
</dbReference>
<dbReference type="OrthoDB" id="67965at2759"/>
<dbReference type="EMBL" id="KV750017">
    <property type="protein sequence ID" value="OCL06641.1"/>
    <property type="molecule type" value="Genomic_DNA"/>
</dbReference>
<sequence length="377" mass="43053">MASSWFQRPPPSDGRHYSDLRPQPDIEVQVADRQPHQYYFNSSASPQATRTDYYHSEPHFQSASLFDVGIFRDTLAPSLALHSSFALLAWAAGRHTNRVEAKDWLWPSAQVANAWWSAVGRRLVEGMSLSQALGRLSWPERLILTGVTAWGGRLFYRIASRSIKRGADDARYEESGIKKEDGFWNRALFTIFLPEAVFQSIISLPFTAPFRHEGAVLTGYHPYVQMLAVGLFSAGFALETLADYQLDIYQRQNSSGLKRDGVWSIVRHPNYLGDALVHLSFPLLLFGSDMLAPIELLGPLANYAFLRYFSGDRENETNREERYKRTDSQKEQELLRWRKEKNSFWPQMQEFGNKWTWVVIGCGALGVAIEEGLRTLH</sequence>
<dbReference type="GO" id="GO:0016020">
    <property type="term" value="C:membrane"/>
    <property type="evidence" value="ECO:0007669"/>
    <property type="project" value="TreeGrafter"/>
</dbReference>